<dbReference type="EMBL" id="LR026988">
    <property type="protein sequence ID" value="VDB85788.1"/>
    <property type="molecule type" value="Genomic_DNA"/>
</dbReference>
<keyword evidence="3" id="KW-1185">Reference proteome</keyword>
<gene>
    <name evidence="2" type="ORF">BGT96224V316_LOCUS3512</name>
</gene>
<name>A0A9X9QCA8_BLUGR</name>
<organism evidence="2 3">
    <name type="scientific">Blumeria graminis f. sp. tritici</name>
    <dbReference type="NCBI Taxonomy" id="62690"/>
    <lineage>
        <taxon>Eukaryota</taxon>
        <taxon>Fungi</taxon>
        <taxon>Dikarya</taxon>
        <taxon>Ascomycota</taxon>
        <taxon>Pezizomycotina</taxon>
        <taxon>Leotiomycetes</taxon>
        <taxon>Erysiphales</taxon>
        <taxon>Erysiphaceae</taxon>
        <taxon>Blumeria</taxon>
    </lineage>
</organism>
<dbReference type="AlphaFoldDB" id="A0A9X9QCA8"/>
<feature type="region of interest" description="Disordered" evidence="1">
    <location>
        <begin position="1"/>
        <end position="41"/>
    </location>
</feature>
<evidence type="ECO:0000313" key="2">
    <source>
        <dbReference type="EMBL" id="VDB85788.1"/>
    </source>
</evidence>
<evidence type="ECO:0000256" key="1">
    <source>
        <dbReference type="SAM" id="MobiDB-lite"/>
    </source>
</evidence>
<accession>A0A9X9QCA8</accession>
<reference evidence="2 3" key="1">
    <citation type="submission" date="2018-08" db="EMBL/GenBank/DDBJ databases">
        <authorList>
            <person name="Muller C M."/>
        </authorList>
    </citation>
    <scope>NUCLEOTIDE SEQUENCE [LARGE SCALE GENOMIC DNA]</scope>
</reference>
<protein>
    <submittedName>
        <fullName evidence="2">Bgt-50217</fullName>
    </submittedName>
</protein>
<feature type="compositionally biased region" description="Low complexity" evidence="1">
    <location>
        <begin position="16"/>
        <end position="29"/>
    </location>
</feature>
<dbReference type="Proteomes" id="UP000324639">
    <property type="component" value="Chromosome Bgt_-05"/>
</dbReference>
<proteinExistence type="predicted"/>
<sequence>MNKEVHPIEIKMTTAGSSLQLGSSGSNGNVELSKGVKRDSK</sequence>
<evidence type="ECO:0000313" key="3">
    <source>
        <dbReference type="Proteomes" id="UP000324639"/>
    </source>
</evidence>